<protein>
    <recommendedName>
        <fullName evidence="1">VOC domain-containing protein</fullName>
    </recommendedName>
</protein>
<dbReference type="InterPro" id="IPR052164">
    <property type="entry name" value="Anthracycline_SecMetBiosynth"/>
</dbReference>
<evidence type="ECO:0000313" key="2">
    <source>
        <dbReference type="EMBL" id="SDB50778.1"/>
    </source>
</evidence>
<name>A0A1G6E082_9HYPH</name>
<keyword evidence="3" id="KW-1185">Reference proteome</keyword>
<evidence type="ECO:0000313" key="3">
    <source>
        <dbReference type="Proteomes" id="UP000199071"/>
    </source>
</evidence>
<dbReference type="PANTHER" id="PTHR33993:SF14">
    <property type="entry name" value="GB|AAF24581.1"/>
    <property type="match status" value="1"/>
</dbReference>
<dbReference type="Gene3D" id="3.10.180.10">
    <property type="entry name" value="2,3-Dihydroxybiphenyl 1,2-Dioxygenase, domain 1"/>
    <property type="match status" value="1"/>
</dbReference>
<dbReference type="InterPro" id="IPR037523">
    <property type="entry name" value="VOC_core"/>
</dbReference>
<gene>
    <name evidence="2" type="ORF">SAMN02982931_03983</name>
</gene>
<dbReference type="CDD" id="cd07247">
    <property type="entry name" value="SgaA_N_like"/>
    <property type="match status" value="1"/>
</dbReference>
<dbReference type="EMBL" id="FMXQ01000009">
    <property type="protein sequence ID" value="SDB50778.1"/>
    <property type="molecule type" value="Genomic_DNA"/>
</dbReference>
<dbReference type="PROSITE" id="PS51819">
    <property type="entry name" value="VOC"/>
    <property type="match status" value="1"/>
</dbReference>
<dbReference type="Pfam" id="PF00903">
    <property type="entry name" value="Glyoxalase"/>
    <property type="match status" value="1"/>
</dbReference>
<organism evidence="2 3">
    <name type="scientific">Bauldia litoralis</name>
    <dbReference type="NCBI Taxonomy" id="665467"/>
    <lineage>
        <taxon>Bacteria</taxon>
        <taxon>Pseudomonadati</taxon>
        <taxon>Pseudomonadota</taxon>
        <taxon>Alphaproteobacteria</taxon>
        <taxon>Hyphomicrobiales</taxon>
        <taxon>Kaistiaceae</taxon>
        <taxon>Bauldia</taxon>
    </lineage>
</organism>
<dbReference type="PANTHER" id="PTHR33993">
    <property type="entry name" value="GLYOXALASE-RELATED"/>
    <property type="match status" value="1"/>
</dbReference>
<evidence type="ECO:0000259" key="1">
    <source>
        <dbReference type="PROSITE" id="PS51819"/>
    </source>
</evidence>
<sequence length="128" mass="13898">MTAHGAFHWNELMTRDAAKAKDFYGKSLGWTFDDMPMGPDMTYTIIRSNGEMVGGMMQIGGPAFEGVPDHWMSYIAVDDVDKRIEKLKAGGGRVMREPWVAEGVGRIAIVADSNGAAQGWMTPADGVS</sequence>
<feature type="domain" description="VOC" evidence="1">
    <location>
        <begin position="6"/>
        <end position="123"/>
    </location>
</feature>
<dbReference type="RefSeq" id="WP_090879204.1">
    <property type="nucleotide sequence ID" value="NZ_FMXQ01000009.1"/>
</dbReference>
<reference evidence="2 3" key="1">
    <citation type="submission" date="2016-10" db="EMBL/GenBank/DDBJ databases">
        <authorList>
            <person name="de Groot N.N."/>
        </authorList>
    </citation>
    <scope>NUCLEOTIDE SEQUENCE [LARGE SCALE GENOMIC DNA]</scope>
    <source>
        <strain evidence="2 3">ATCC 35022</strain>
    </source>
</reference>
<proteinExistence type="predicted"/>
<dbReference type="SUPFAM" id="SSF54593">
    <property type="entry name" value="Glyoxalase/Bleomycin resistance protein/Dihydroxybiphenyl dioxygenase"/>
    <property type="match status" value="1"/>
</dbReference>
<dbReference type="InterPro" id="IPR029068">
    <property type="entry name" value="Glyas_Bleomycin-R_OHBP_Dase"/>
</dbReference>
<dbReference type="AlphaFoldDB" id="A0A1G6E082"/>
<accession>A0A1G6E082</accession>
<dbReference type="STRING" id="665467.SAMN02982931_03983"/>
<dbReference type="OrthoDB" id="9793039at2"/>
<dbReference type="InterPro" id="IPR004360">
    <property type="entry name" value="Glyas_Fos-R_dOase_dom"/>
</dbReference>
<dbReference type="Proteomes" id="UP000199071">
    <property type="component" value="Unassembled WGS sequence"/>
</dbReference>